<name>A0ABV5NHZ2_9ACTN</name>
<reference evidence="1 2" key="1">
    <citation type="submission" date="2024-09" db="EMBL/GenBank/DDBJ databases">
        <authorList>
            <person name="Sun Q."/>
            <person name="Mori K."/>
        </authorList>
    </citation>
    <scope>NUCLEOTIDE SEQUENCE [LARGE SCALE GENOMIC DNA]</scope>
    <source>
        <strain evidence="1 2">JCM 3324</strain>
    </source>
</reference>
<protein>
    <recommendedName>
        <fullName evidence="3">PRC-barrel domain containing protein</fullName>
    </recommendedName>
</protein>
<dbReference type="EMBL" id="JBHMCF010000010">
    <property type="protein sequence ID" value="MFB9469893.1"/>
    <property type="molecule type" value="Genomic_DNA"/>
</dbReference>
<evidence type="ECO:0000313" key="1">
    <source>
        <dbReference type="EMBL" id="MFB9469893.1"/>
    </source>
</evidence>
<evidence type="ECO:0000313" key="2">
    <source>
        <dbReference type="Proteomes" id="UP001589568"/>
    </source>
</evidence>
<dbReference type="RefSeq" id="WP_364379841.1">
    <property type="nucleotide sequence ID" value="NZ_JBHMCF010000010.1"/>
</dbReference>
<proteinExistence type="predicted"/>
<keyword evidence="2" id="KW-1185">Reference proteome</keyword>
<comment type="caution">
    <text evidence="1">The sequence shown here is derived from an EMBL/GenBank/DDBJ whole genome shotgun (WGS) entry which is preliminary data.</text>
</comment>
<organism evidence="1 2">
    <name type="scientific">Nonomuraea salmonea</name>
    <dbReference type="NCBI Taxonomy" id="46181"/>
    <lineage>
        <taxon>Bacteria</taxon>
        <taxon>Bacillati</taxon>
        <taxon>Actinomycetota</taxon>
        <taxon>Actinomycetes</taxon>
        <taxon>Streptosporangiales</taxon>
        <taxon>Streptosporangiaceae</taxon>
        <taxon>Nonomuraea</taxon>
    </lineage>
</organism>
<dbReference type="Proteomes" id="UP001589568">
    <property type="component" value="Unassembled WGS sequence"/>
</dbReference>
<sequence length="122" mass="12909">MHAFQEPVIDQVQSGMKVVDSDGQELGTVEFVKLGDPGAATTEGQESDPRPGVVPILADVFTDPEPDLPPALAARLVRTGFLKVDAKGLFSRDLYVTPDQVARIDGNVVHLSAGRGALAKES</sequence>
<gene>
    <name evidence="1" type="ORF">ACFFR3_10285</name>
</gene>
<accession>A0ABV5NHZ2</accession>
<evidence type="ECO:0008006" key="3">
    <source>
        <dbReference type="Google" id="ProtNLM"/>
    </source>
</evidence>